<sequence length="89" mass="9820">MKNFTNVLISLIIAIWIPVIAIVSVQNFESVSLRFLAWESIKLPMGLVLAFSVSIGLLGGAAAPWLWQLSAVSRGRQMLEEDLEFSEGE</sequence>
<keyword evidence="1" id="KW-0472">Membrane</keyword>
<feature type="transmembrane region" description="Helical" evidence="1">
    <location>
        <begin position="45"/>
        <end position="67"/>
    </location>
</feature>
<dbReference type="EMBL" id="JAAHFQ010000274">
    <property type="protein sequence ID" value="NER28887.1"/>
    <property type="molecule type" value="Genomic_DNA"/>
</dbReference>
<protein>
    <submittedName>
        <fullName evidence="2">DUF1049 domain-containing protein</fullName>
    </submittedName>
</protein>
<keyword evidence="1" id="KW-1133">Transmembrane helix</keyword>
<comment type="caution">
    <text evidence="2">The sequence shown here is derived from an EMBL/GenBank/DDBJ whole genome shotgun (WGS) entry which is preliminary data.</text>
</comment>
<organism evidence="2">
    <name type="scientific">Symploca sp. SIO1C4</name>
    <dbReference type="NCBI Taxonomy" id="2607765"/>
    <lineage>
        <taxon>Bacteria</taxon>
        <taxon>Bacillati</taxon>
        <taxon>Cyanobacteriota</taxon>
        <taxon>Cyanophyceae</taxon>
        <taxon>Coleofasciculales</taxon>
        <taxon>Coleofasciculaceae</taxon>
        <taxon>Symploca</taxon>
    </lineage>
</organism>
<keyword evidence="1" id="KW-0812">Transmembrane</keyword>
<gene>
    <name evidence="2" type="ORF">F6J89_14925</name>
</gene>
<dbReference type="AlphaFoldDB" id="A0A6B3NB42"/>
<feature type="transmembrane region" description="Helical" evidence="1">
    <location>
        <begin position="7"/>
        <end position="25"/>
    </location>
</feature>
<reference evidence="2" key="1">
    <citation type="submission" date="2019-11" db="EMBL/GenBank/DDBJ databases">
        <title>Genomic insights into an expanded diversity of filamentous marine cyanobacteria reveals the extraordinary biosynthetic potential of Moorea and Okeania.</title>
        <authorList>
            <person name="Ferreira Leao T."/>
            <person name="Wang M."/>
            <person name="Moss N."/>
            <person name="Da Silva R."/>
            <person name="Sanders J."/>
            <person name="Nurk S."/>
            <person name="Gurevich A."/>
            <person name="Humphrey G."/>
            <person name="Reher R."/>
            <person name="Zhu Q."/>
            <person name="Belda-Ferre P."/>
            <person name="Glukhov E."/>
            <person name="Rex R."/>
            <person name="Dorrestein P.C."/>
            <person name="Knight R."/>
            <person name="Pevzner P."/>
            <person name="Gerwick W.H."/>
            <person name="Gerwick L."/>
        </authorList>
    </citation>
    <scope>NUCLEOTIDE SEQUENCE</scope>
    <source>
        <strain evidence="2">SIO1C4</strain>
    </source>
</reference>
<evidence type="ECO:0000256" key="1">
    <source>
        <dbReference type="SAM" id="Phobius"/>
    </source>
</evidence>
<accession>A0A6B3NB42</accession>
<proteinExistence type="predicted"/>
<name>A0A6B3NB42_9CYAN</name>
<evidence type="ECO:0000313" key="2">
    <source>
        <dbReference type="EMBL" id="NER28887.1"/>
    </source>
</evidence>